<feature type="binding site" evidence="8">
    <location>
        <position position="259"/>
    </location>
    <ligand>
        <name>Mn(2+)</name>
        <dbReference type="ChEBI" id="CHEBI:29035"/>
        <label>1</label>
    </ligand>
</feature>
<dbReference type="PROSITE" id="PS00631">
    <property type="entry name" value="CYTOSOL_AP"/>
    <property type="match status" value="1"/>
</dbReference>
<dbReference type="PRINTS" id="PR00481">
    <property type="entry name" value="LAMNOPPTDASE"/>
</dbReference>
<feature type="active site" evidence="8">
    <location>
        <position position="266"/>
    </location>
</feature>
<dbReference type="Pfam" id="PF02789">
    <property type="entry name" value="Peptidase_M17_N"/>
    <property type="match status" value="1"/>
</dbReference>
<evidence type="ECO:0000256" key="7">
    <source>
        <dbReference type="ARBA" id="ARBA00049972"/>
    </source>
</evidence>
<dbReference type="SUPFAM" id="SSF52949">
    <property type="entry name" value="Macro domain-like"/>
    <property type="match status" value="1"/>
</dbReference>
<keyword evidence="5 8" id="KW-0645">Protease</keyword>
<comment type="subcellular location">
    <subcellularLocation>
        <location evidence="8">Cytoplasm</location>
    </subcellularLocation>
</comment>
<dbReference type="PANTHER" id="PTHR11963">
    <property type="entry name" value="LEUCINE AMINOPEPTIDASE-RELATED"/>
    <property type="match status" value="1"/>
</dbReference>
<sequence>MNVKIYKEAVPSFDAAVIPFSDDQLLNTELPEVISGPVKAALSAGKLAAACGSVYDLNLYLDGSFKKVVLVSLGDGSSTNREVFLAFAKALKRCKDASAAVTEIFLDNAAEITHDPEMAKKIMELPHLVSYQFNHYRSVPVVNGMEEAAVVTSAAGMERLAREAAHVAESTLLARDLVNHPSMFMDPEQLAKECEALAEDLGIEVQIYDKKQAEEMNMGAFLAVGRGSAAEPRLIVLRYKGGKEEEPPVALVGKGIMFDSGGYSLKSRMETMHGDMGGAAAVIGAIRAIALEKLPVNVIAVVAACKNMISGDAYVPGDILFSMNGKKIEMLNSDAEGRLTLADALTYAIRKENAGSIIDIATLTGAAQGAVGVRSSAVFSNDEELYAEVEEASERACEKIWRLPLDKELFPVIESEVADIQNSAQGSTMGGGAIVAGLFLQEFVEDHSWVHVDIAPVSWESKDIDYSIKGATGYGVSLLYETVKVISR</sequence>
<evidence type="ECO:0000256" key="3">
    <source>
        <dbReference type="ARBA" id="ARBA00009528"/>
    </source>
</evidence>
<dbReference type="InterPro" id="IPR043472">
    <property type="entry name" value="Macro_dom-like"/>
</dbReference>
<reference evidence="10 11" key="1">
    <citation type="submission" date="2020-08" db="EMBL/GenBank/DDBJ databases">
        <title>Genome public.</title>
        <authorList>
            <person name="Liu C."/>
            <person name="Sun Q."/>
        </authorList>
    </citation>
    <scope>NUCLEOTIDE SEQUENCE [LARGE SCALE GENOMIC DNA]</scope>
    <source>
        <strain evidence="10 11">BX10</strain>
    </source>
</reference>
<keyword evidence="8" id="KW-0963">Cytoplasm</keyword>
<evidence type="ECO:0000256" key="1">
    <source>
        <dbReference type="ARBA" id="ARBA00000135"/>
    </source>
</evidence>
<dbReference type="RefSeq" id="WP_262427048.1">
    <property type="nucleotide sequence ID" value="NZ_JACRTJ010000010.1"/>
</dbReference>
<feature type="binding site" evidence="8">
    <location>
        <position position="254"/>
    </location>
    <ligand>
        <name>Mn(2+)</name>
        <dbReference type="ChEBI" id="CHEBI:29035"/>
        <label>2</label>
    </ligand>
</feature>
<organism evidence="10 11">
    <name type="scientific">Enterocloster hominis</name>
    <name type="common">ex Liu et al. 2021</name>
    <dbReference type="NCBI Taxonomy" id="2763663"/>
    <lineage>
        <taxon>Bacteria</taxon>
        <taxon>Bacillati</taxon>
        <taxon>Bacillota</taxon>
        <taxon>Clostridia</taxon>
        <taxon>Lachnospirales</taxon>
        <taxon>Lachnospiraceae</taxon>
        <taxon>Enterocloster</taxon>
    </lineage>
</organism>
<feature type="binding site" evidence="8">
    <location>
        <position position="336"/>
    </location>
    <ligand>
        <name>Mn(2+)</name>
        <dbReference type="ChEBI" id="CHEBI:29035"/>
        <label>2</label>
    </ligand>
</feature>
<comment type="caution">
    <text evidence="10">The sequence shown here is derived from an EMBL/GenBank/DDBJ whole genome shotgun (WGS) entry which is preliminary data.</text>
</comment>
<feature type="binding site" evidence="8">
    <location>
        <position position="259"/>
    </location>
    <ligand>
        <name>Mn(2+)</name>
        <dbReference type="ChEBI" id="CHEBI:29035"/>
        <label>2</label>
    </ligand>
</feature>
<proteinExistence type="inferred from homology"/>
<feature type="domain" description="Cytosol aminopeptidase" evidence="9">
    <location>
        <begin position="332"/>
        <end position="339"/>
    </location>
</feature>
<accession>A0ABR7NQM7</accession>
<dbReference type="EC" id="3.4.11.10" evidence="8"/>
<comment type="cofactor">
    <cofactor evidence="8">
        <name>Mn(2+)</name>
        <dbReference type="ChEBI" id="CHEBI:29035"/>
    </cofactor>
    <text evidence="8">Binds 2 manganese ions per subunit.</text>
</comment>
<keyword evidence="8" id="KW-0479">Metal-binding</keyword>
<dbReference type="Gene3D" id="3.40.630.10">
    <property type="entry name" value="Zn peptidases"/>
    <property type="match status" value="1"/>
</dbReference>
<evidence type="ECO:0000256" key="2">
    <source>
        <dbReference type="ARBA" id="ARBA00000967"/>
    </source>
</evidence>
<dbReference type="PANTHER" id="PTHR11963:SF23">
    <property type="entry name" value="CYTOSOL AMINOPEPTIDASE"/>
    <property type="match status" value="1"/>
</dbReference>
<comment type="similarity">
    <text evidence="3 8">Belongs to the peptidase M17 family.</text>
</comment>
<evidence type="ECO:0000313" key="11">
    <source>
        <dbReference type="Proteomes" id="UP000647491"/>
    </source>
</evidence>
<dbReference type="Pfam" id="PF00883">
    <property type="entry name" value="Peptidase_M17"/>
    <property type="match status" value="1"/>
</dbReference>
<dbReference type="CDD" id="cd00433">
    <property type="entry name" value="Peptidase_M17"/>
    <property type="match status" value="1"/>
</dbReference>
<dbReference type="GO" id="GO:0004177">
    <property type="term" value="F:aminopeptidase activity"/>
    <property type="evidence" value="ECO:0007669"/>
    <property type="project" value="UniProtKB-KW"/>
</dbReference>
<gene>
    <name evidence="8" type="primary">pepA</name>
    <name evidence="10" type="ORF">H8708_04075</name>
</gene>
<evidence type="ECO:0000256" key="5">
    <source>
        <dbReference type="ARBA" id="ARBA00022670"/>
    </source>
</evidence>
<dbReference type="SUPFAM" id="SSF53187">
    <property type="entry name" value="Zn-dependent exopeptidases"/>
    <property type="match status" value="1"/>
</dbReference>
<evidence type="ECO:0000256" key="4">
    <source>
        <dbReference type="ARBA" id="ARBA00022438"/>
    </source>
</evidence>
<dbReference type="InterPro" id="IPR011356">
    <property type="entry name" value="Leucine_aapep/pepB"/>
</dbReference>
<dbReference type="Proteomes" id="UP000647491">
    <property type="component" value="Unassembled WGS sequence"/>
</dbReference>
<name>A0ABR7NQM7_9FIRM</name>
<dbReference type="EC" id="3.4.11.1" evidence="8"/>
<dbReference type="InterPro" id="IPR023042">
    <property type="entry name" value="Peptidase_M17_leu_NH2_pept"/>
</dbReference>
<keyword evidence="6 8" id="KW-0378">Hydrolase</keyword>
<dbReference type="InterPro" id="IPR000819">
    <property type="entry name" value="Peptidase_M17_C"/>
</dbReference>
<feature type="binding site" evidence="8">
    <location>
        <position position="275"/>
    </location>
    <ligand>
        <name>Mn(2+)</name>
        <dbReference type="ChEBI" id="CHEBI:29035"/>
        <label>2</label>
    </ligand>
</feature>
<dbReference type="HAMAP" id="MF_00181">
    <property type="entry name" value="Cytosol_peptidase_M17"/>
    <property type="match status" value="1"/>
</dbReference>
<dbReference type="Gene3D" id="3.40.220.10">
    <property type="entry name" value="Leucine Aminopeptidase, subunit E, domain 1"/>
    <property type="match status" value="1"/>
</dbReference>
<evidence type="ECO:0000256" key="6">
    <source>
        <dbReference type="ARBA" id="ARBA00022801"/>
    </source>
</evidence>
<dbReference type="InterPro" id="IPR008283">
    <property type="entry name" value="Peptidase_M17_N"/>
</dbReference>
<comment type="catalytic activity">
    <reaction evidence="2 8">
        <text>Release of an N-terminal amino acid, preferentially leucine, but not glutamic or aspartic acids.</text>
        <dbReference type="EC" id="3.4.11.10"/>
    </reaction>
</comment>
<keyword evidence="4 8" id="KW-0031">Aminopeptidase</keyword>
<evidence type="ECO:0000256" key="8">
    <source>
        <dbReference type="HAMAP-Rule" id="MF_00181"/>
    </source>
</evidence>
<keyword evidence="8" id="KW-0464">Manganese</keyword>
<comment type="function">
    <text evidence="7 8">Presumably involved in the processing and regular turnover of intracellular proteins. Catalyzes the removal of unsubstituted N-terminal amino acids from various peptides.</text>
</comment>
<feature type="active site" evidence="8">
    <location>
        <position position="338"/>
    </location>
</feature>
<dbReference type="EMBL" id="JACRTJ010000010">
    <property type="protein sequence ID" value="MBC8598415.1"/>
    <property type="molecule type" value="Genomic_DNA"/>
</dbReference>
<feature type="binding site" evidence="8">
    <location>
        <position position="334"/>
    </location>
    <ligand>
        <name>Mn(2+)</name>
        <dbReference type="ChEBI" id="CHEBI:29035"/>
        <label>1</label>
    </ligand>
</feature>
<evidence type="ECO:0000313" key="10">
    <source>
        <dbReference type="EMBL" id="MBC8598415.1"/>
    </source>
</evidence>
<protein>
    <recommendedName>
        <fullName evidence="8">Probable cytosol aminopeptidase</fullName>
        <ecNumber evidence="8">3.4.11.1</ecNumber>
    </recommendedName>
    <alternativeName>
        <fullName evidence="8">Leucine aminopeptidase</fullName>
        <shortName evidence="8">LAP</shortName>
        <ecNumber evidence="8">3.4.11.10</ecNumber>
    </alternativeName>
    <alternativeName>
        <fullName evidence="8">Leucyl aminopeptidase</fullName>
    </alternativeName>
</protein>
<comment type="catalytic activity">
    <reaction evidence="1 8">
        <text>Release of an N-terminal amino acid, Xaa-|-Yaa-, in which Xaa is preferably Leu, but may be other amino acids including Pro although not Arg or Lys, and Yaa may be Pro. Amino acid amides and methyl esters are also readily hydrolyzed, but rates on arylamides are exceedingly low.</text>
        <dbReference type="EC" id="3.4.11.1"/>
    </reaction>
</comment>
<keyword evidence="11" id="KW-1185">Reference proteome</keyword>
<feature type="binding site" evidence="8">
    <location>
        <position position="336"/>
    </location>
    <ligand>
        <name>Mn(2+)</name>
        <dbReference type="ChEBI" id="CHEBI:29035"/>
        <label>1</label>
    </ligand>
</feature>
<dbReference type="NCBIfam" id="NF002083">
    <property type="entry name" value="PRK00913.3-5"/>
    <property type="match status" value="1"/>
</dbReference>
<evidence type="ECO:0000259" key="9">
    <source>
        <dbReference type="PROSITE" id="PS00631"/>
    </source>
</evidence>